<name>A0A7G7VI17_9FIRM</name>
<keyword evidence="2" id="KW-1185">Reference proteome</keyword>
<sequence length="374" mass="41588">MARKHALLSASSAARWIACPPSARLNAEKSDTPSAYAAQGTDAHMLCEYKLRKALGERVRDPTKHLTSYDTEMEECAEAYCQFVMEQVEQFRAESKDTMVSVEQRVDFSAFVPDGFGTADTLIISGKKVCIVDYKHGKGIEVSADHNPQMMCYALGCIQMFDGLYDIEEVRMVIFQPRLANISEFSISKADLLAWAADTLVPAAKLAHAGEGEFSAGAHCQFCKIKATCRKRVEYNLELARYDFEMPPTLEDAEVEAVLAKADTLAAWVSDIKEYALQRAIQGKQWTDWKLVEGRSNRKYTDEAVVAKTVKEAGFEPYEQKLLGITAMTSLLGKNKFEELLGGFIVKPQGKPTLAPMSDKRPVMNTAAEDFKES</sequence>
<dbReference type="Gene3D" id="3.90.320.10">
    <property type="match status" value="1"/>
</dbReference>
<dbReference type="Proteomes" id="UP000515480">
    <property type="component" value="Chromosome"/>
</dbReference>
<gene>
    <name evidence="1" type="ORF">H1B31_07690</name>
</gene>
<evidence type="ECO:0000313" key="2">
    <source>
        <dbReference type="Proteomes" id="UP000515480"/>
    </source>
</evidence>
<dbReference type="AlphaFoldDB" id="A0A7G7VI17"/>
<accession>A0A7G7VI17</accession>
<protein>
    <submittedName>
        <fullName evidence="1">DUF2800 domain-containing protein</fullName>
    </submittedName>
</protein>
<proteinExistence type="predicted"/>
<reference evidence="1 2" key="1">
    <citation type="submission" date="2020-07" db="EMBL/GenBank/DDBJ databases">
        <title>Complete genome and description of Selenomonas timonensis sp. nov., a new bacterium isolated from a gingivitis subject.</title>
        <authorList>
            <person name="Antezack A."/>
        </authorList>
    </citation>
    <scope>NUCLEOTIDE SEQUENCE [LARGE SCALE GENOMIC DNA]</scope>
    <source>
        <strain evidence="1 2">Marseille-Q3039</strain>
    </source>
</reference>
<dbReference type="InterPro" id="IPR011604">
    <property type="entry name" value="PDDEXK-like_dom_sf"/>
</dbReference>
<dbReference type="KEGG" id="stim:H1B31_07690"/>
<dbReference type="InterPro" id="IPR021229">
    <property type="entry name" value="DUF2800"/>
</dbReference>
<dbReference type="Pfam" id="PF10926">
    <property type="entry name" value="DUF2800"/>
    <property type="match status" value="1"/>
</dbReference>
<organism evidence="1 2">
    <name type="scientific">Selenomonas timonae</name>
    <dbReference type="NCBI Taxonomy" id="2754044"/>
    <lineage>
        <taxon>Bacteria</taxon>
        <taxon>Bacillati</taxon>
        <taxon>Bacillota</taxon>
        <taxon>Negativicutes</taxon>
        <taxon>Selenomonadales</taxon>
        <taxon>Selenomonadaceae</taxon>
        <taxon>Selenomonas</taxon>
    </lineage>
</organism>
<dbReference type="EMBL" id="CP060204">
    <property type="protein sequence ID" value="QNH53760.1"/>
    <property type="molecule type" value="Genomic_DNA"/>
</dbReference>
<dbReference type="RefSeq" id="WP_185979884.1">
    <property type="nucleotide sequence ID" value="NZ_CP060204.1"/>
</dbReference>
<evidence type="ECO:0000313" key="1">
    <source>
        <dbReference type="EMBL" id="QNH53760.1"/>
    </source>
</evidence>